<dbReference type="VEuPathDB" id="AmoebaDB:EHI5A_134230"/>
<dbReference type="VEuPathDB" id="AmoebaDB:EHI8A_110810"/>
<dbReference type="VEuPathDB" id="AmoebaDB:EHI_099360"/>
<protein>
    <submittedName>
        <fullName evidence="2">Uncharacterized protein</fullName>
    </submittedName>
</protein>
<dbReference type="VEuPathDB" id="AmoebaDB:KM1_028600"/>
<feature type="transmembrane region" description="Helical" evidence="1">
    <location>
        <begin position="40"/>
        <end position="62"/>
    </location>
</feature>
<evidence type="ECO:0000313" key="2">
    <source>
        <dbReference type="EMBL" id="GAT97022.1"/>
    </source>
</evidence>
<keyword evidence="1" id="KW-1133">Transmembrane helix</keyword>
<feature type="transmembrane region" description="Helical" evidence="1">
    <location>
        <begin position="87"/>
        <end position="109"/>
    </location>
</feature>
<proteinExistence type="predicted"/>
<keyword evidence="1" id="KW-0812">Transmembrane</keyword>
<keyword evidence="1" id="KW-0472">Membrane</keyword>
<comment type="caution">
    <text evidence="2">The sequence shown here is derived from an EMBL/GenBank/DDBJ whole genome shotgun (WGS) entry which is preliminary data.</text>
</comment>
<feature type="transmembrane region" description="Helical" evidence="1">
    <location>
        <begin position="143"/>
        <end position="163"/>
    </location>
</feature>
<dbReference type="OMA" id="QYEENDN"/>
<feature type="transmembrane region" description="Helical" evidence="1">
    <location>
        <begin position="116"/>
        <end position="137"/>
    </location>
</feature>
<gene>
    <name evidence="2" type="ORF">CL6EHI_099360</name>
</gene>
<evidence type="ECO:0000313" key="3">
    <source>
        <dbReference type="Proteomes" id="UP000078387"/>
    </source>
</evidence>
<name>A0A5K1UG86_ENTHI</name>
<dbReference type="VEuPathDB" id="AmoebaDB:EHI7A_103990"/>
<dbReference type="EMBL" id="BDEQ01000001">
    <property type="protein sequence ID" value="GAT97022.1"/>
    <property type="molecule type" value="Genomic_DNA"/>
</dbReference>
<dbReference type="AlphaFoldDB" id="A0A5K1UG86"/>
<sequence length="179" mass="20663">MYSVQSYDDKDTFSVYDQKKIDRAEEQEYIVGLLKQIYQVVVPIVCVFLAVVKCILVIRLSFKLATKSIWVVKRDWYAKLGPALNPYHLVLLDLLSSGLFLVIPLWVFLLRKKISLNFLLLNIVCFGALSFIMLFFTSFGGSMWLFGINIAVYCIFILIDVVLQKMFNVHLMLSHSYSV</sequence>
<dbReference type="Proteomes" id="UP000078387">
    <property type="component" value="Unassembled WGS sequence"/>
</dbReference>
<accession>A0A5K1UG86</accession>
<reference evidence="2 3" key="1">
    <citation type="submission" date="2016-05" db="EMBL/GenBank/DDBJ databases">
        <title>First whole genome sequencing of Entamoeba histolytica HM1:IMSS-clone-6.</title>
        <authorList>
            <person name="Mukherjee Avik.K."/>
            <person name="Izumyama S."/>
            <person name="Nakada-Tsukui K."/>
            <person name="Nozaki T."/>
        </authorList>
    </citation>
    <scope>NUCLEOTIDE SEQUENCE [LARGE SCALE GENOMIC DNA]</scope>
    <source>
        <strain evidence="2 3">HM1:IMSS clone 6</strain>
    </source>
</reference>
<evidence type="ECO:0000256" key="1">
    <source>
        <dbReference type="SAM" id="Phobius"/>
    </source>
</evidence>
<organism evidence="2 3">
    <name type="scientific">Entamoeba histolytica</name>
    <dbReference type="NCBI Taxonomy" id="5759"/>
    <lineage>
        <taxon>Eukaryota</taxon>
        <taxon>Amoebozoa</taxon>
        <taxon>Evosea</taxon>
        <taxon>Archamoebae</taxon>
        <taxon>Mastigamoebida</taxon>
        <taxon>Entamoebidae</taxon>
        <taxon>Entamoeba</taxon>
    </lineage>
</organism>